<proteinExistence type="predicted"/>
<dbReference type="EMBL" id="QLTT01000005">
    <property type="protein sequence ID" value="RAS65015.1"/>
    <property type="molecule type" value="Genomic_DNA"/>
</dbReference>
<name>A0ABX9E6K5_9PSEU</name>
<reference evidence="2 3" key="1">
    <citation type="submission" date="2018-06" db="EMBL/GenBank/DDBJ databases">
        <title>Genomic Encyclopedia of Type Strains, Phase IV (KMG-IV): sequencing the most valuable type-strain genomes for metagenomic binning, comparative biology and taxonomic classification.</title>
        <authorList>
            <person name="Goeker M."/>
        </authorList>
    </citation>
    <scope>NUCLEOTIDE SEQUENCE [LARGE SCALE GENOMIC DNA]</scope>
    <source>
        <strain evidence="2 3">DSM 45479</strain>
    </source>
</reference>
<protein>
    <submittedName>
        <fullName evidence="2">Uncharacterized protein</fullName>
    </submittedName>
</protein>
<evidence type="ECO:0000256" key="1">
    <source>
        <dbReference type="SAM" id="MobiDB-lite"/>
    </source>
</evidence>
<sequence>MVLLTSPVGAGKTTLAVHAAHRVATKFFPLFEAGGDHDAWQHTHDIALAACEKAGNVLGAAVLRCSLASLHISQSRYDLAHEMTLLAKDVFEDLGELAGRTATSASSRGRRVTSSRPGGGTSAGRRCTSGSRTPSGGRRCCGTCPRRPERRPSGTVPHL</sequence>
<evidence type="ECO:0000313" key="3">
    <source>
        <dbReference type="Proteomes" id="UP000248714"/>
    </source>
</evidence>
<comment type="caution">
    <text evidence="2">The sequence shown here is derived from an EMBL/GenBank/DDBJ whole genome shotgun (WGS) entry which is preliminary data.</text>
</comment>
<evidence type="ECO:0000313" key="2">
    <source>
        <dbReference type="EMBL" id="RAS65015.1"/>
    </source>
</evidence>
<accession>A0ABX9E6K5</accession>
<dbReference type="Proteomes" id="UP000248714">
    <property type="component" value="Unassembled WGS sequence"/>
</dbReference>
<feature type="region of interest" description="Disordered" evidence="1">
    <location>
        <begin position="101"/>
        <end position="159"/>
    </location>
</feature>
<organism evidence="2 3">
    <name type="scientific">Lentzea atacamensis</name>
    <dbReference type="NCBI Taxonomy" id="531938"/>
    <lineage>
        <taxon>Bacteria</taxon>
        <taxon>Bacillati</taxon>
        <taxon>Actinomycetota</taxon>
        <taxon>Actinomycetes</taxon>
        <taxon>Pseudonocardiales</taxon>
        <taxon>Pseudonocardiaceae</taxon>
        <taxon>Lentzea</taxon>
    </lineage>
</organism>
<feature type="compositionally biased region" description="Low complexity" evidence="1">
    <location>
        <begin position="124"/>
        <end position="140"/>
    </location>
</feature>
<dbReference type="RefSeq" id="WP_170166571.1">
    <property type="nucleotide sequence ID" value="NZ_QLTT01000005.1"/>
</dbReference>
<gene>
    <name evidence="2" type="ORF">C8D87_105510</name>
</gene>
<keyword evidence="3" id="KW-1185">Reference proteome</keyword>